<sequence>MLEDREAERREDGADAVIRLTNFSPREANVLWVSVRGNIIRYWNAGRGCRSGFATKDVFSMRVVVAGSHFKIKTPTFTKTITGFLEVVAPKPYDA</sequence>
<comment type="caution">
    <text evidence="1">The sequence shown here is derived from an EMBL/GenBank/DDBJ whole genome shotgun (WGS) entry which is preliminary data.</text>
</comment>
<name>A0A8T1BYH6_9STRA</name>
<organism evidence="1 2">
    <name type="scientific">Phytophthora cactorum</name>
    <dbReference type="NCBI Taxonomy" id="29920"/>
    <lineage>
        <taxon>Eukaryota</taxon>
        <taxon>Sar</taxon>
        <taxon>Stramenopiles</taxon>
        <taxon>Oomycota</taxon>
        <taxon>Peronosporomycetes</taxon>
        <taxon>Peronosporales</taxon>
        <taxon>Peronosporaceae</taxon>
        <taxon>Phytophthora</taxon>
    </lineage>
</organism>
<evidence type="ECO:0000313" key="1">
    <source>
        <dbReference type="EMBL" id="KAG2912900.1"/>
    </source>
</evidence>
<accession>A0A8T1BYH6</accession>
<dbReference type="AlphaFoldDB" id="A0A8T1BYH6"/>
<dbReference type="EMBL" id="RCMK01000773">
    <property type="protein sequence ID" value="KAG2912900.1"/>
    <property type="molecule type" value="Genomic_DNA"/>
</dbReference>
<dbReference type="Proteomes" id="UP000736787">
    <property type="component" value="Unassembled WGS sequence"/>
</dbReference>
<protein>
    <submittedName>
        <fullName evidence="1">Uncharacterized protein</fullName>
    </submittedName>
</protein>
<reference evidence="1" key="1">
    <citation type="submission" date="2018-10" db="EMBL/GenBank/DDBJ databases">
        <title>Effector identification in a new, highly contiguous assembly of the strawberry crown rot pathogen Phytophthora cactorum.</title>
        <authorList>
            <person name="Armitage A.D."/>
            <person name="Nellist C.F."/>
            <person name="Bates H."/>
            <person name="Vickerstaff R.J."/>
            <person name="Harrison R.J."/>
        </authorList>
    </citation>
    <scope>NUCLEOTIDE SEQUENCE</scope>
    <source>
        <strain evidence="1">4040</strain>
    </source>
</reference>
<gene>
    <name evidence="1" type="ORF">PC117_g18763</name>
</gene>
<evidence type="ECO:0000313" key="2">
    <source>
        <dbReference type="Proteomes" id="UP000736787"/>
    </source>
</evidence>
<proteinExistence type="predicted"/>